<evidence type="ECO:0000313" key="5">
    <source>
        <dbReference type="Proteomes" id="UP000269317"/>
    </source>
</evidence>
<dbReference type="EMBL" id="RJML01000005">
    <property type="protein sequence ID" value="RSI10318.1"/>
    <property type="molecule type" value="Genomic_DNA"/>
</dbReference>
<feature type="domain" description="LXG" evidence="3">
    <location>
        <begin position="1"/>
        <end position="225"/>
    </location>
</feature>
<keyword evidence="2" id="KW-0175">Coiled coil</keyword>
<name>A0A3R9GP79_STRSA</name>
<comment type="similarity">
    <text evidence="1">In the N-terminal section; belongs to the LXG family.</text>
</comment>
<dbReference type="InterPro" id="IPR006829">
    <property type="entry name" value="LXG_dom"/>
</dbReference>
<gene>
    <name evidence="4" type="ORF">D8887_07700</name>
</gene>
<organism evidence="4 5">
    <name type="scientific">Streptococcus sanguinis</name>
    <dbReference type="NCBI Taxonomy" id="1305"/>
    <lineage>
        <taxon>Bacteria</taxon>
        <taxon>Bacillati</taxon>
        <taxon>Bacillota</taxon>
        <taxon>Bacilli</taxon>
        <taxon>Lactobacillales</taxon>
        <taxon>Streptococcaceae</taxon>
        <taxon>Streptococcus</taxon>
    </lineage>
</organism>
<comment type="caution">
    <text evidence="4">The sequence shown here is derived from an EMBL/GenBank/DDBJ whole genome shotgun (WGS) entry which is preliminary data.</text>
</comment>
<evidence type="ECO:0000313" key="4">
    <source>
        <dbReference type="EMBL" id="RSI10318.1"/>
    </source>
</evidence>
<dbReference type="AlphaFoldDB" id="A0A3R9GP79"/>
<reference evidence="4 5" key="1">
    <citation type="submission" date="2018-11" db="EMBL/GenBank/DDBJ databases">
        <title>Species Designations Belie Phenotypic and Genotypic Heterogeneity in Oral Streptococci.</title>
        <authorList>
            <person name="Velsko I."/>
        </authorList>
    </citation>
    <scope>NUCLEOTIDE SEQUENCE [LARGE SCALE GENOMIC DNA]</scope>
    <source>
        <strain evidence="4 5">KLC03</strain>
    </source>
</reference>
<dbReference type="GO" id="GO:0016787">
    <property type="term" value="F:hydrolase activity"/>
    <property type="evidence" value="ECO:0007669"/>
    <property type="project" value="UniProtKB-KW"/>
</dbReference>
<protein>
    <submittedName>
        <fullName evidence="4">Ribonuclease</fullName>
        <ecNumber evidence="4">3.1.-.-</ecNumber>
    </submittedName>
</protein>
<dbReference type="EC" id="3.1.-.-" evidence="4"/>
<evidence type="ECO:0000259" key="3">
    <source>
        <dbReference type="PROSITE" id="PS51756"/>
    </source>
</evidence>
<sequence length="562" mass="63070">MGIKMDLSASNTQASSVSSASQSRVASYESALTAIYGFISEQELKGRAYGSARTYAKEMFVPLFQVAILYEEGVAESINNLPSRYITEVDVESLDQDILQSQIDAYDQVIAAQQAVLDVANKQKGVSATTKESIQSSIDAIQSKRDELRQKLDNLIAFDASSPSIFDSMDSLKFALSQALALMTDNFASFNGTFKLPSAGKMKWVNKVNKEFKKRDELNKSYLKALKKLEKGEKLSEKDIKALQAYAERYPNKELPKIVEGKLNLETTNLVKTHNLKKKVEEIKKSNLSEGKKTEAIVKAYEDYLYNFSNNKDAFLKYNEIRKEIGKEWDPKKNGTSKQKKAFYAEKNLKKSLSKSGIDMKQVLQDLGDDVLEVNKNDKANTRWKELLKSKNLNYLDLIGEAGAYEVASHLNFYNMVQTGKPLDLKSRVLGTDRAEYSIWARDWGGGVKADYAGNYLYGYVGNGYVPVGKGQNRANYLKTAAGAAQLQSDLKNSYNDIKKDPESYRVMGIPYSEWLTTFPNKVGLELIDYEMSLYRGEFGDNSGDAKMIQDGAEDYAKRHSD</sequence>
<dbReference type="PROSITE" id="PS51756">
    <property type="entry name" value="LXG"/>
    <property type="match status" value="1"/>
</dbReference>
<evidence type="ECO:0000256" key="2">
    <source>
        <dbReference type="SAM" id="Coils"/>
    </source>
</evidence>
<feature type="coiled-coil region" evidence="2">
    <location>
        <begin position="131"/>
        <end position="158"/>
    </location>
</feature>
<keyword evidence="4" id="KW-0378">Hydrolase</keyword>
<dbReference type="Proteomes" id="UP000269317">
    <property type="component" value="Unassembled WGS sequence"/>
</dbReference>
<proteinExistence type="inferred from homology"/>
<dbReference type="RefSeq" id="WP_125341341.1">
    <property type="nucleotide sequence ID" value="NZ_CP076614.1"/>
</dbReference>
<accession>A0A3R9GP79</accession>
<evidence type="ECO:0000256" key="1">
    <source>
        <dbReference type="ARBA" id="ARBA00034117"/>
    </source>
</evidence>